<proteinExistence type="predicted"/>
<keyword evidence="2" id="KW-1185">Reference proteome</keyword>
<gene>
    <name evidence="1" type="ORF">LTR37_008324</name>
</gene>
<reference evidence="1" key="1">
    <citation type="submission" date="2023-07" db="EMBL/GenBank/DDBJ databases">
        <title>Black Yeasts Isolated from many extreme environments.</title>
        <authorList>
            <person name="Coleine C."/>
            <person name="Stajich J.E."/>
            <person name="Selbmann L."/>
        </authorList>
    </citation>
    <scope>NUCLEOTIDE SEQUENCE</scope>
    <source>
        <strain evidence="1">CCFEE 5714</strain>
    </source>
</reference>
<dbReference type="Proteomes" id="UP001281147">
    <property type="component" value="Unassembled WGS sequence"/>
</dbReference>
<comment type="caution">
    <text evidence="1">The sequence shown here is derived from an EMBL/GenBank/DDBJ whole genome shotgun (WGS) entry which is preliminary data.</text>
</comment>
<dbReference type="EMBL" id="JAUTXU010000061">
    <property type="protein sequence ID" value="KAK3713630.1"/>
    <property type="molecule type" value="Genomic_DNA"/>
</dbReference>
<accession>A0ACC3NBE6</accession>
<protein>
    <submittedName>
        <fullName evidence="1">Uncharacterized protein</fullName>
    </submittedName>
</protein>
<organism evidence="1 2">
    <name type="scientific">Vermiconidia calcicola</name>
    <dbReference type="NCBI Taxonomy" id="1690605"/>
    <lineage>
        <taxon>Eukaryota</taxon>
        <taxon>Fungi</taxon>
        <taxon>Dikarya</taxon>
        <taxon>Ascomycota</taxon>
        <taxon>Pezizomycotina</taxon>
        <taxon>Dothideomycetes</taxon>
        <taxon>Dothideomycetidae</taxon>
        <taxon>Mycosphaerellales</taxon>
        <taxon>Extremaceae</taxon>
        <taxon>Vermiconidia</taxon>
    </lineage>
</organism>
<name>A0ACC3NBE6_9PEZI</name>
<sequence length="510" mass="54892">MGQTPVAESTHRKTRYLSVIAGTAIALSCGTNYAFSAWEPEFAERLQLSATQANFIGNFGNIGMYAMGIPGGILIDSKGPRWGVFVGVIGLAVGYFPLHMAYDKGAGSMSVPMLCFFSLMTGIASCTAFSAALKVCAMNWPNHRGTATGLPLSAFGLSAFFWTTLSSFVFPDDTSSYLLLLAIGASGLVFLGMLFLRTVPPGSAYEAVASDERPGLVRKDSSRLRTHSRHSSKASTGSELGNAEERSSLVSSDGSAPGDIEDAKAHASHHRKPDITGWILLKTPDFWKLFVMLGLLCGVGLMTINNIGNNARALWHHYDDTASHEFIQQRQLMHVGILSIMSFCGRLGSGIGSDWLVHHNASRFWTLVASSCIFTVAQIVAMTLEDPNALFWLSGLTGLGYGALFGVFPALVADAFGTSGMAINWGAMTLAPVLSGNIFNLAYGSILDKHSHKKGGELMCDEGKACYASAYWITLLSSVVGIFFSLYCIRSERVQKRRDALVVESREHEG</sequence>
<evidence type="ECO:0000313" key="1">
    <source>
        <dbReference type="EMBL" id="KAK3713630.1"/>
    </source>
</evidence>
<evidence type="ECO:0000313" key="2">
    <source>
        <dbReference type="Proteomes" id="UP001281147"/>
    </source>
</evidence>